<dbReference type="EMBL" id="JACKWZ010000247">
    <property type="protein sequence ID" value="KAF9410773.1"/>
    <property type="molecule type" value="Genomic_DNA"/>
</dbReference>
<keyword evidence="2" id="KW-1185">Reference proteome</keyword>
<dbReference type="Proteomes" id="UP000648187">
    <property type="component" value="Unassembled WGS sequence"/>
</dbReference>
<sequence length="93" mass="10503">MPYSILLKKENAHDDPIYCCTWAKINTSGDSELVSHAANLLYIDRFFQGKAIFIILSGIRKRPSIAATPNDLGLIYWDALHCQRIASCDKEEC</sequence>
<protein>
    <submittedName>
        <fullName evidence="1">Uncharacterized protein</fullName>
    </submittedName>
</protein>
<reference evidence="1" key="1">
    <citation type="submission" date="2020-08" db="EMBL/GenBank/DDBJ databases">
        <title>Spodoptera exigua strain:BAW_Kor-Di-RS1 Genome sequencing and assembly.</title>
        <authorList>
            <person name="Kim J."/>
            <person name="Nam H.Y."/>
            <person name="Kwon M."/>
            <person name="Choi J.H."/>
            <person name="Cho S.R."/>
            <person name="Kim G.-H."/>
        </authorList>
    </citation>
    <scope>NUCLEOTIDE SEQUENCE</scope>
    <source>
        <strain evidence="1">BAW_Kor-Di-RS1</strain>
        <tissue evidence="1">Whole-body</tissue>
    </source>
</reference>
<evidence type="ECO:0000313" key="2">
    <source>
        <dbReference type="Proteomes" id="UP000648187"/>
    </source>
</evidence>
<comment type="caution">
    <text evidence="1">The sequence shown here is derived from an EMBL/GenBank/DDBJ whole genome shotgun (WGS) entry which is preliminary data.</text>
</comment>
<dbReference type="AlphaFoldDB" id="A0A835GAA3"/>
<name>A0A835GAA3_SPOEX</name>
<evidence type="ECO:0000313" key="1">
    <source>
        <dbReference type="EMBL" id="KAF9410773.1"/>
    </source>
</evidence>
<gene>
    <name evidence="1" type="ORF">HW555_010255</name>
</gene>
<proteinExistence type="predicted"/>
<accession>A0A835GAA3</accession>
<organism evidence="1 2">
    <name type="scientific">Spodoptera exigua</name>
    <name type="common">Beet armyworm</name>
    <name type="synonym">Noctua fulgens</name>
    <dbReference type="NCBI Taxonomy" id="7107"/>
    <lineage>
        <taxon>Eukaryota</taxon>
        <taxon>Metazoa</taxon>
        <taxon>Ecdysozoa</taxon>
        <taxon>Arthropoda</taxon>
        <taxon>Hexapoda</taxon>
        <taxon>Insecta</taxon>
        <taxon>Pterygota</taxon>
        <taxon>Neoptera</taxon>
        <taxon>Endopterygota</taxon>
        <taxon>Lepidoptera</taxon>
        <taxon>Glossata</taxon>
        <taxon>Ditrysia</taxon>
        <taxon>Noctuoidea</taxon>
        <taxon>Noctuidae</taxon>
        <taxon>Amphipyrinae</taxon>
        <taxon>Spodoptera</taxon>
    </lineage>
</organism>